<dbReference type="Pfam" id="PF17820">
    <property type="entry name" value="PDZ_6"/>
    <property type="match status" value="1"/>
</dbReference>
<dbReference type="InterPro" id="IPR041489">
    <property type="entry name" value="PDZ_6"/>
</dbReference>
<evidence type="ECO:0000256" key="3">
    <source>
        <dbReference type="ARBA" id="ARBA00022801"/>
    </source>
</evidence>
<dbReference type="GO" id="GO:0006508">
    <property type="term" value="P:proteolysis"/>
    <property type="evidence" value="ECO:0007669"/>
    <property type="project" value="UniProtKB-KW"/>
</dbReference>
<dbReference type="SUPFAM" id="SSF50156">
    <property type="entry name" value="PDZ domain-like"/>
    <property type="match status" value="1"/>
</dbReference>
<comment type="similarity">
    <text evidence="1">Belongs to the peptidase S1C family.</text>
</comment>
<dbReference type="GO" id="GO:0008233">
    <property type="term" value="F:peptidase activity"/>
    <property type="evidence" value="ECO:0007669"/>
    <property type="project" value="UniProtKB-KW"/>
</dbReference>
<evidence type="ECO:0000259" key="4">
    <source>
        <dbReference type="Pfam" id="PF17820"/>
    </source>
</evidence>
<dbReference type="Gene3D" id="2.30.42.10">
    <property type="match status" value="1"/>
</dbReference>
<dbReference type="InterPro" id="IPR051201">
    <property type="entry name" value="Chloro_Bact_Ser_Proteases"/>
</dbReference>
<dbReference type="Gene3D" id="2.40.10.10">
    <property type="entry name" value="Trypsin-like serine proteases"/>
    <property type="match status" value="1"/>
</dbReference>
<feature type="non-terminal residue" evidence="5">
    <location>
        <position position="303"/>
    </location>
</feature>
<evidence type="ECO:0000256" key="1">
    <source>
        <dbReference type="ARBA" id="ARBA00010541"/>
    </source>
</evidence>
<dbReference type="InterPro" id="IPR043504">
    <property type="entry name" value="Peptidase_S1_PA_chymotrypsin"/>
</dbReference>
<protein>
    <recommendedName>
        <fullName evidence="4">PDZ domain-containing protein</fullName>
    </recommendedName>
</protein>
<evidence type="ECO:0000313" key="5">
    <source>
        <dbReference type="EMBL" id="SVD18770.1"/>
    </source>
</evidence>
<organism evidence="5">
    <name type="scientific">marine metagenome</name>
    <dbReference type="NCBI Taxonomy" id="408172"/>
    <lineage>
        <taxon>unclassified sequences</taxon>
        <taxon>metagenomes</taxon>
        <taxon>ecological metagenomes</taxon>
    </lineage>
</organism>
<gene>
    <name evidence="5" type="ORF">METZ01_LOCUS371624</name>
</gene>
<proteinExistence type="inferred from homology"/>
<keyword evidence="2" id="KW-0645">Protease</keyword>
<dbReference type="SUPFAM" id="SSF50494">
    <property type="entry name" value="Trypsin-like serine proteases"/>
    <property type="match status" value="1"/>
</dbReference>
<accession>A0A382T9D8</accession>
<dbReference type="AlphaFoldDB" id="A0A382T9D8"/>
<dbReference type="InterPro" id="IPR036034">
    <property type="entry name" value="PDZ_sf"/>
</dbReference>
<feature type="domain" description="PDZ" evidence="4">
    <location>
        <begin position="75"/>
        <end position="123"/>
    </location>
</feature>
<reference evidence="5" key="1">
    <citation type="submission" date="2018-05" db="EMBL/GenBank/DDBJ databases">
        <authorList>
            <person name="Lanie J.A."/>
            <person name="Ng W.-L."/>
            <person name="Kazmierczak K.M."/>
            <person name="Andrzejewski T.M."/>
            <person name="Davidsen T.M."/>
            <person name="Wayne K.J."/>
            <person name="Tettelin H."/>
            <person name="Glass J.I."/>
            <person name="Rusch D."/>
            <person name="Podicherti R."/>
            <person name="Tsui H.-C.T."/>
            <person name="Winkler M.E."/>
        </authorList>
    </citation>
    <scope>NUCLEOTIDE SEQUENCE</scope>
</reference>
<dbReference type="PANTHER" id="PTHR43343">
    <property type="entry name" value="PEPTIDASE S12"/>
    <property type="match status" value="1"/>
</dbReference>
<feature type="non-terminal residue" evidence="5">
    <location>
        <position position="1"/>
    </location>
</feature>
<dbReference type="PANTHER" id="PTHR43343:SF3">
    <property type="entry name" value="PROTEASE DO-LIKE 8, CHLOROPLASTIC"/>
    <property type="match status" value="1"/>
</dbReference>
<dbReference type="InterPro" id="IPR009003">
    <property type="entry name" value="Peptidase_S1_PA"/>
</dbReference>
<dbReference type="EMBL" id="UINC01134928">
    <property type="protein sequence ID" value="SVD18770.1"/>
    <property type="molecule type" value="Genomic_DNA"/>
</dbReference>
<keyword evidence="3" id="KW-0378">Hydrolase</keyword>
<name>A0A382T9D8_9ZZZZ</name>
<evidence type="ECO:0000256" key="2">
    <source>
        <dbReference type="ARBA" id="ARBA00022670"/>
    </source>
</evidence>
<sequence length="303" mass="32773">ARLNPGNSGGPLLSEDVSVVGINYADDSETDQSYAISMQEVLPILDRMSSGEDIDSLGINGEAFYEPLINDTGIWVVSVESGSVADQAGVLAGDFIYLMEGIDLAVDGTMADYCDLLESHDSDDVLSIHVFRPSTHQFLEGRLNGAGLTEIWSLVDWVIAVWNADRLTYAESLIYLDTSSIWSNDLYLAVDVPNSWTDTSGNPGGLGPYLDAAPSLDNFYSGWWAPGIQFGVTTQWNDLDWPEVMAKIIPDVASYPCFGADASEYTDALYTGQWQWFTCEGSAGAIVINIAVGPTENESAFTA</sequence>